<dbReference type="PIRSF" id="PIRSF006648">
    <property type="entry name" value="DrrB"/>
    <property type="match status" value="1"/>
</dbReference>
<evidence type="ECO:0000259" key="7">
    <source>
        <dbReference type="Pfam" id="PF12698"/>
    </source>
</evidence>
<feature type="transmembrane region" description="Helical" evidence="6">
    <location>
        <begin position="48"/>
        <end position="69"/>
    </location>
</feature>
<keyword evidence="3 6" id="KW-1133">Transmembrane helix</keyword>
<reference evidence="8 9" key="1">
    <citation type="submission" date="2015-07" db="EMBL/GenBank/DDBJ databases">
        <authorList>
            <person name="Ju K.-S."/>
            <person name="Doroghazi J.R."/>
            <person name="Metcalf W.W."/>
        </authorList>
    </citation>
    <scope>NUCLEOTIDE SEQUENCE [LARGE SCALE GENOMIC DNA]</scope>
    <source>
        <strain evidence="8 9">NRRL B-3589</strain>
    </source>
</reference>
<feature type="transmembrane region" description="Helical" evidence="6">
    <location>
        <begin position="18"/>
        <end position="36"/>
    </location>
</feature>
<protein>
    <submittedName>
        <fullName evidence="8">ABC transporter</fullName>
    </submittedName>
</protein>
<name>A0ABR5IQF7_9ACTN</name>
<evidence type="ECO:0000313" key="8">
    <source>
        <dbReference type="EMBL" id="KOG32382.1"/>
    </source>
</evidence>
<feature type="transmembrane region" description="Helical" evidence="6">
    <location>
        <begin position="170"/>
        <end position="192"/>
    </location>
</feature>
<organism evidence="8 9">
    <name type="scientific">Streptomyces varsoviensis</name>
    <dbReference type="NCBI Taxonomy" id="67373"/>
    <lineage>
        <taxon>Bacteria</taxon>
        <taxon>Bacillati</taxon>
        <taxon>Actinomycetota</taxon>
        <taxon>Actinomycetes</taxon>
        <taxon>Kitasatosporales</taxon>
        <taxon>Streptomycetaceae</taxon>
        <taxon>Streptomyces</taxon>
    </lineage>
</organism>
<evidence type="ECO:0000256" key="6">
    <source>
        <dbReference type="SAM" id="Phobius"/>
    </source>
</evidence>
<evidence type="ECO:0000313" key="9">
    <source>
        <dbReference type="Proteomes" id="UP000037020"/>
    </source>
</evidence>
<proteinExistence type="predicted"/>
<dbReference type="Pfam" id="PF12698">
    <property type="entry name" value="ABC2_membrane_3"/>
    <property type="match status" value="1"/>
</dbReference>
<feature type="domain" description="ABC-2 type transporter transmembrane" evidence="7">
    <location>
        <begin position="52"/>
        <end position="237"/>
    </location>
</feature>
<dbReference type="EMBL" id="LGUT01004824">
    <property type="protein sequence ID" value="KOG32382.1"/>
    <property type="molecule type" value="Genomic_DNA"/>
</dbReference>
<feature type="transmembrane region" description="Helical" evidence="6">
    <location>
        <begin position="222"/>
        <end position="240"/>
    </location>
</feature>
<dbReference type="InterPro" id="IPR013525">
    <property type="entry name" value="ABC2_TM"/>
</dbReference>
<evidence type="ECO:0000256" key="4">
    <source>
        <dbReference type="ARBA" id="ARBA00023136"/>
    </source>
</evidence>
<sequence>MNTLVKLEIKRTLRNKKFMFFTVLYPSALYLLIAGGAKTSETIGDTHLSLPVLFMVSMASFGALTAVLMGNSERIAKEREKGWVRQLRLTSLPGRGYVAAKIASAAVVTLPSIIVVFLVAVMVKGVRLDAAWQWIALTVAIWAGSIVFAALGVAIGYLATGDAVRPITMIIYFGLSVLGGLWMPTATFPQWLQNIADWMPTHAYAGLGQAIELGNAPHTKDIALLAVYLVLFAGAAAWLYRKDTRKA</sequence>
<evidence type="ECO:0000256" key="1">
    <source>
        <dbReference type="ARBA" id="ARBA00004141"/>
    </source>
</evidence>
<keyword evidence="9" id="KW-1185">Reference proteome</keyword>
<evidence type="ECO:0000256" key="5">
    <source>
        <dbReference type="ARBA" id="ARBA00023251"/>
    </source>
</evidence>
<evidence type="ECO:0000256" key="2">
    <source>
        <dbReference type="ARBA" id="ARBA00022692"/>
    </source>
</evidence>
<dbReference type="InterPro" id="IPR051784">
    <property type="entry name" value="Nod_factor_ABC_transporter"/>
</dbReference>
<keyword evidence="5" id="KW-0046">Antibiotic resistance</keyword>
<feature type="transmembrane region" description="Helical" evidence="6">
    <location>
        <begin position="98"/>
        <end position="122"/>
    </location>
</feature>
<gene>
    <name evidence="8" type="ORF">ADK38_47950</name>
</gene>
<evidence type="ECO:0000256" key="3">
    <source>
        <dbReference type="ARBA" id="ARBA00022989"/>
    </source>
</evidence>
<feature type="transmembrane region" description="Helical" evidence="6">
    <location>
        <begin position="134"/>
        <end position="158"/>
    </location>
</feature>
<dbReference type="PANTHER" id="PTHR43229:SF6">
    <property type="entry name" value="ABC-TYPE MULTIDRUG TRANSPORT SYSTEM, PERMEASE COMPONENT"/>
    <property type="match status" value="1"/>
</dbReference>
<dbReference type="Proteomes" id="UP000037020">
    <property type="component" value="Unassembled WGS sequence"/>
</dbReference>
<comment type="subcellular location">
    <subcellularLocation>
        <location evidence="1">Membrane</location>
        <topology evidence="1">Multi-pass membrane protein</topology>
    </subcellularLocation>
</comment>
<keyword evidence="2 6" id="KW-0812">Transmembrane</keyword>
<keyword evidence="4 6" id="KW-0472">Membrane</keyword>
<dbReference type="PANTHER" id="PTHR43229">
    <property type="entry name" value="NODULATION PROTEIN J"/>
    <property type="match status" value="1"/>
</dbReference>
<comment type="caution">
    <text evidence="8">The sequence shown here is derived from an EMBL/GenBank/DDBJ whole genome shotgun (WGS) entry which is preliminary data.</text>
</comment>
<dbReference type="InterPro" id="IPR000412">
    <property type="entry name" value="ABC_2_transport"/>
</dbReference>
<dbReference type="RefSeq" id="WP_030878319.1">
    <property type="nucleotide sequence ID" value="NZ_JBIRHZ010000002.1"/>
</dbReference>
<accession>A0ABR5IQF7</accession>